<organism evidence="8 9">
    <name type="scientific">Geomonas oryzisoli</name>
    <dbReference type="NCBI Taxonomy" id="2847992"/>
    <lineage>
        <taxon>Bacteria</taxon>
        <taxon>Pseudomonadati</taxon>
        <taxon>Thermodesulfobacteriota</taxon>
        <taxon>Desulfuromonadia</taxon>
        <taxon>Geobacterales</taxon>
        <taxon>Geobacteraceae</taxon>
        <taxon>Geomonas</taxon>
    </lineage>
</organism>
<dbReference type="InterPro" id="IPR007569">
    <property type="entry name" value="DUF559"/>
</dbReference>
<gene>
    <name evidence="8" type="ORF">KP004_03245</name>
</gene>
<evidence type="ECO:0000313" key="9">
    <source>
        <dbReference type="Proteomes" id="UP000683557"/>
    </source>
</evidence>
<evidence type="ECO:0000256" key="5">
    <source>
        <dbReference type="ARBA" id="ARBA00023204"/>
    </source>
</evidence>
<reference evidence="8 9" key="1">
    <citation type="submission" date="2021-06" db="EMBL/GenBank/DDBJ databases">
        <title>Gemonas diversity in paddy soil.</title>
        <authorList>
            <person name="Liu G."/>
        </authorList>
    </citation>
    <scope>NUCLEOTIDE SEQUENCE [LARGE SCALE GENOMIC DNA]</scope>
    <source>
        <strain evidence="8 9">RG10</strain>
    </source>
</reference>
<dbReference type="CDD" id="cd00221">
    <property type="entry name" value="Vsr"/>
    <property type="match status" value="1"/>
</dbReference>
<dbReference type="EC" id="3.1.-.-" evidence="6"/>
<dbReference type="PIRSF" id="PIRSF018267">
    <property type="entry name" value="VSR_endonuc"/>
    <property type="match status" value="1"/>
</dbReference>
<evidence type="ECO:0000256" key="6">
    <source>
        <dbReference type="PIRNR" id="PIRNR018267"/>
    </source>
</evidence>
<dbReference type="RefSeq" id="WP_216800948.1">
    <property type="nucleotide sequence ID" value="NZ_CP076723.1"/>
</dbReference>
<proteinExistence type="inferred from homology"/>
<protein>
    <recommendedName>
        <fullName evidence="6">Very short patch repair endonuclease</fullName>
        <ecNumber evidence="6">3.1.-.-</ecNumber>
    </recommendedName>
</protein>
<sequence>MEFAGCVWYFQGMDRISKEARSRNMQAIRSRNTEIEMTLRRALWASGIRGYRLCTQRIAGTPDIVFTKQKVAIFVDGCFWHGCPICYRKPKTNSFFWEKKLAYNKARDLHNTTQLTEEGWVVIRFWEHDVRKQLNLCISTIITAIKKEGTVEIN</sequence>
<dbReference type="EMBL" id="CP076723">
    <property type="protein sequence ID" value="QWV94222.1"/>
    <property type="molecule type" value="Genomic_DNA"/>
</dbReference>
<dbReference type="Pfam" id="PF04480">
    <property type="entry name" value="DUF559"/>
    <property type="match status" value="1"/>
</dbReference>
<keyword evidence="9" id="KW-1185">Reference proteome</keyword>
<evidence type="ECO:0000256" key="4">
    <source>
        <dbReference type="ARBA" id="ARBA00022801"/>
    </source>
</evidence>
<dbReference type="Pfam" id="PF03852">
    <property type="entry name" value="Vsr"/>
    <property type="match status" value="1"/>
</dbReference>
<evidence type="ECO:0000256" key="1">
    <source>
        <dbReference type="ARBA" id="ARBA00022722"/>
    </source>
</evidence>
<keyword evidence="2 6" id="KW-0255">Endonuclease</keyword>
<keyword evidence="1 6" id="KW-0540">Nuclease</keyword>
<name>A0ABX8JAS8_9BACT</name>
<evidence type="ECO:0000256" key="3">
    <source>
        <dbReference type="ARBA" id="ARBA00022763"/>
    </source>
</evidence>
<evidence type="ECO:0000256" key="2">
    <source>
        <dbReference type="ARBA" id="ARBA00022759"/>
    </source>
</evidence>
<comment type="function">
    <text evidence="6">May nick specific sequences that contain T:G mispairs resulting from m5C-deamination.</text>
</comment>
<evidence type="ECO:0000259" key="7">
    <source>
        <dbReference type="Pfam" id="PF04480"/>
    </source>
</evidence>
<dbReference type="Proteomes" id="UP000683557">
    <property type="component" value="Chromosome"/>
</dbReference>
<comment type="similarity">
    <text evidence="6">Belongs to the vsr family.</text>
</comment>
<keyword evidence="3 6" id="KW-0227">DNA damage</keyword>
<feature type="domain" description="DUF559" evidence="7">
    <location>
        <begin position="104"/>
        <end position="145"/>
    </location>
</feature>
<keyword evidence="4 6" id="KW-0378">Hydrolase</keyword>
<dbReference type="InterPro" id="IPR004603">
    <property type="entry name" value="DNA_mismatch_endonuc_vsr"/>
</dbReference>
<evidence type="ECO:0000313" key="8">
    <source>
        <dbReference type="EMBL" id="QWV94222.1"/>
    </source>
</evidence>
<dbReference type="NCBIfam" id="TIGR00632">
    <property type="entry name" value="vsr"/>
    <property type="match status" value="1"/>
</dbReference>
<accession>A0ABX8JAS8</accession>
<dbReference type="GO" id="GO:0004519">
    <property type="term" value="F:endonuclease activity"/>
    <property type="evidence" value="ECO:0007669"/>
    <property type="project" value="UniProtKB-KW"/>
</dbReference>
<keyword evidence="5 6" id="KW-0234">DNA repair</keyword>